<dbReference type="InterPro" id="IPR011496">
    <property type="entry name" value="O-GlcNAcase_cat"/>
</dbReference>
<dbReference type="Gene3D" id="3.20.20.80">
    <property type="entry name" value="Glycosidases"/>
    <property type="match status" value="1"/>
</dbReference>
<keyword evidence="1" id="KW-0378">Hydrolase</keyword>
<evidence type="ECO:0000256" key="2">
    <source>
        <dbReference type="ARBA" id="ARBA00023295"/>
    </source>
</evidence>
<dbReference type="PROSITE" id="PS52009">
    <property type="entry name" value="GH84"/>
    <property type="match status" value="1"/>
</dbReference>
<dbReference type="WBParaSite" id="Hba_10068">
    <property type="protein sequence ID" value="Hba_10068"/>
    <property type="gene ID" value="Hba_10068"/>
</dbReference>
<name>A0A1I7WY27_HETBA</name>
<dbReference type="GO" id="GO:0009100">
    <property type="term" value="P:glycoprotein metabolic process"/>
    <property type="evidence" value="ECO:0007669"/>
    <property type="project" value="TreeGrafter"/>
</dbReference>
<proteinExistence type="predicted"/>
<feature type="region of interest" description="Disordered" evidence="3">
    <location>
        <begin position="294"/>
        <end position="320"/>
    </location>
</feature>
<evidence type="ECO:0000256" key="3">
    <source>
        <dbReference type="SAM" id="MobiDB-lite"/>
    </source>
</evidence>
<dbReference type="GO" id="GO:0016231">
    <property type="term" value="F:beta-N-acetylglucosaminidase activity"/>
    <property type="evidence" value="ECO:0007669"/>
    <property type="project" value="TreeGrafter"/>
</dbReference>
<dbReference type="InterPro" id="IPR017853">
    <property type="entry name" value="GH"/>
</dbReference>
<dbReference type="Gene3D" id="1.20.58.240">
    <property type="entry name" value="STAT, domain 1"/>
    <property type="match status" value="1"/>
</dbReference>
<accession>A0A1I7WY27</accession>
<keyword evidence="2" id="KW-0326">Glycosidase</keyword>
<keyword evidence="6" id="KW-1185">Reference proteome</keyword>
<organism evidence="6 7">
    <name type="scientific">Heterorhabditis bacteriophora</name>
    <name type="common">Entomopathogenic nematode worm</name>
    <dbReference type="NCBI Taxonomy" id="37862"/>
    <lineage>
        <taxon>Eukaryota</taxon>
        <taxon>Metazoa</taxon>
        <taxon>Ecdysozoa</taxon>
        <taxon>Nematoda</taxon>
        <taxon>Chromadorea</taxon>
        <taxon>Rhabditida</taxon>
        <taxon>Rhabditina</taxon>
        <taxon>Rhabditomorpha</taxon>
        <taxon>Strongyloidea</taxon>
        <taxon>Heterorhabditidae</taxon>
        <taxon>Heterorhabditis</taxon>
    </lineage>
</organism>
<dbReference type="Gene3D" id="3.40.630.30">
    <property type="match status" value="1"/>
</dbReference>
<keyword evidence="4" id="KW-0812">Transmembrane</keyword>
<keyword evidence="4" id="KW-0472">Membrane</keyword>
<feature type="domain" description="GH84" evidence="5">
    <location>
        <begin position="30"/>
        <end position="134"/>
    </location>
</feature>
<evidence type="ECO:0000259" key="5">
    <source>
        <dbReference type="PROSITE" id="PS52009"/>
    </source>
</evidence>
<dbReference type="InterPro" id="IPR051822">
    <property type="entry name" value="Glycosyl_Hydrolase_84"/>
</dbReference>
<evidence type="ECO:0000313" key="7">
    <source>
        <dbReference type="WBParaSite" id="Hba_10068"/>
    </source>
</evidence>
<dbReference type="AlphaFoldDB" id="A0A1I7WY27"/>
<sequence length="781" mass="88777">MQKEQASFDISDMNNDLRRPALPEFVRPQIICGVVEGFYGRPWTLEQRKHLFSRLKRLGMNMYLYAPKDDLKHRAEWRILYTDEETEILEDLIISAKENGVTFVYALSPGIDIIYSHSKEVKNIKDKLDQVHHDRLLYGNTLNLSECWYSLFINFSLFRLPLQTKCTNTSMLLNSCSVLQWDMNLMCILILCILITYFEALFVKIIILLIVRLYFKLKILFCHHYGLFSDMDAPNISNSSATLEAGSVSPVACLAVDTARPLNLYHPLHSLKNSVMLWIEEFNSGSGPTIPPVDINGEAIESASDKPRPSDIADTTPSQDSTIQLEEIIQAVVLPECKNPFSSPASDTIQPINSLTADYGEPMELVASNKDDHVMELVDDTEDNADVVMAEIGTTDYEQVCTLVDMFFLPFECGRRAVELLEEFSWLHENAMVMTDTTICKEKLELTQEEWCRRFESLSDIIKNVNNIFKFIADCPNKVCFLLINYHVHTFHYVFKSITISAISIRANTLCMGSTRKLCSFARCSKMDEKRFSHCPTRLLASGGAIVQLFMNKALLPLSIVNYELRPFVEADLEALSLLAMTNVTKDIELLQLRKDIFLDKYIMPFIHSQARHCFVAEEMMDSGERKVMCCAAAHQNGRDLYRTLHSHISSIKEKYSDRLLHGVQVSSHLCEVDEWYPVIPDDIFDHFPAWMDARFVVEPYDTVPTKKLVQTIAATLAINGTGCSGVFVSFPICEQEHIQFFARIGFSELGCSVDGRFFLLGHLLASRTSTSDDTIVSKPV</sequence>
<reference evidence="7" key="1">
    <citation type="submission" date="2016-11" db="UniProtKB">
        <authorList>
            <consortium name="WormBaseParasite"/>
        </authorList>
    </citation>
    <scope>IDENTIFICATION</scope>
</reference>
<dbReference type="Pfam" id="PF07555">
    <property type="entry name" value="NAGidase"/>
    <property type="match status" value="1"/>
</dbReference>
<dbReference type="PANTHER" id="PTHR13170:SF16">
    <property type="entry name" value="PROTEIN O-GLCNACASE"/>
    <property type="match status" value="1"/>
</dbReference>
<dbReference type="PANTHER" id="PTHR13170">
    <property type="entry name" value="O-GLCNACASE"/>
    <property type="match status" value="1"/>
</dbReference>
<dbReference type="Proteomes" id="UP000095283">
    <property type="component" value="Unplaced"/>
</dbReference>
<evidence type="ECO:0000256" key="1">
    <source>
        <dbReference type="ARBA" id="ARBA00022801"/>
    </source>
</evidence>
<evidence type="ECO:0000256" key="4">
    <source>
        <dbReference type="SAM" id="Phobius"/>
    </source>
</evidence>
<dbReference type="SUPFAM" id="SSF51445">
    <property type="entry name" value="(Trans)glycosidases"/>
    <property type="match status" value="1"/>
</dbReference>
<evidence type="ECO:0000313" key="6">
    <source>
        <dbReference type="Proteomes" id="UP000095283"/>
    </source>
</evidence>
<protein>
    <submittedName>
        <fullName evidence="7">Bifunctional protein NCOAT</fullName>
    </submittedName>
</protein>
<feature type="transmembrane region" description="Helical" evidence="4">
    <location>
        <begin position="183"/>
        <end position="211"/>
    </location>
</feature>
<keyword evidence="4" id="KW-1133">Transmembrane helix</keyword>